<sequence>MTGLATLYDYTRKAPYEDDLVERFVNIAEVKKALGVKESFVYEICSDVVGEALHGDVMKSVKQMVEYLVRKSRVLLYQGEYDLRDGVVQTEVWVKTMKWEGIEDKLPVKTPETEIKTRHYHYCDSFATFYFCSAT</sequence>
<evidence type="ECO:0000313" key="3">
    <source>
        <dbReference type="Proteomes" id="UP000291084"/>
    </source>
</evidence>
<dbReference type="GO" id="GO:0004185">
    <property type="term" value="F:serine-type carboxypeptidase activity"/>
    <property type="evidence" value="ECO:0007669"/>
    <property type="project" value="InterPro"/>
</dbReference>
<dbReference type="Gene3D" id="3.40.50.1820">
    <property type="entry name" value="alpha/beta hydrolase"/>
    <property type="match status" value="1"/>
</dbReference>
<dbReference type="Proteomes" id="UP000291084">
    <property type="component" value="Chromosome 1"/>
</dbReference>
<dbReference type="Pfam" id="PF00450">
    <property type="entry name" value="Peptidase_S10"/>
    <property type="match status" value="1"/>
</dbReference>
<gene>
    <name evidence="2" type="primary">Vigan.01G228300</name>
    <name evidence="2" type="ORF">VIGAN_01228300</name>
</gene>
<evidence type="ECO:0000313" key="2">
    <source>
        <dbReference type="EMBL" id="BAT74582.1"/>
    </source>
</evidence>
<name>A0A0S3R1W8_PHAAN</name>
<reference evidence="2 3" key="1">
    <citation type="journal article" date="2015" name="Sci. Rep.">
        <title>The power of single molecule real-time sequencing technology in the de novo assembly of a eukaryotic genome.</title>
        <authorList>
            <person name="Sakai H."/>
            <person name="Naito K."/>
            <person name="Ogiso-Tanaka E."/>
            <person name="Takahashi Y."/>
            <person name="Iseki K."/>
            <person name="Muto C."/>
            <person name="Satou K."/>
            <person name="Teruya K."/>
            <person name="Shiroma A."/>
            <person name="Shimoji M."/>
            <person name="Hirano T."/>
            <person name="Itoh T."/>
            <person name="Kaga A."/>
            <person name="Tomooka N."/>
        </authorList>
    </citation>
    <scope>NUCLEOTIDE SEQUENCE [LARGE SCALE GENOMIC DNA]</scope>
    <source>
        <strain evidence="3">cv. Shumari</strain>
    </source>
</reference>
<protein>
    <submittedName>
        <fullName evidence="2">Uncharacterized protein</fullName>
    </submittedName>
</protein>
<dbReference type="InterPro" id="IPR001563">
    <property type="entry name" value="Peptidase_S10"/>
</dbReference>
<keyword evidence="3" id="KW-1185">Reference proteome</keyword>
<evidence type="ECO:0000256" key="1">
    <source>
        <dbReference type="ARBA" id="ARBA00009431"/>
    </source>
</evidence>
<organism evidence="2 3">
    <name type="scientific">Vigna angularis var. angularis</name>
    <dbReference type="NCBI Taxonomy" id="157739"/>
    <lineage>
        <taxon>Eukaryota</taxon>
        <taxon>Viridiplantae</taxon>
        <taxon>Streptophyta</taxon>
        <taxon>Embryophyta</taxon>
        <taxon>Tracheophyta</taxon>
        <taxon>Spermatophyta</taxon>
        <taxon>Magnoliopsida</taxon>
        <taxon>eudicotyledons</taxon>
        <taxon>Gunneridae</taxon>
        <taxon>Pentapetalae</taxon>
        <taxon>rosids</taxon>
        <taxon>fabids</taxon>
        <taxon>Fabales</taxon>
        <taxon>Fabaceae</taxon>
        <taxon>Papilionoideae</taxon>
        <taxon>50 kb inversion clade</taxon>
        <taxon>NPAAA clade</taxon>
        <taxon>indigoferoid/millettioid clade</taxon>
        <taxon>Phaseoleae</taxon>
        <taxon>Vigna</taxon>
    </lineage>
</organism>
<dbReference type="EMBL" id="AP015034">
    <property type="protein sequence ID" value="BAT74582.1"/>
    <property type="molecule type" value="Genomic_DNA"/>
</dbReference>
<dbReference type="InterPro" id="IPR029058">
    <property type="entry name" value="AB_hydrolase_fold"/>
</dbReference>
<comment type="similarity">
    <text evidence="1">Belongs to the peptidase S10 family.</text>
</comment>
<dbReference type="SUPFAM" id="SSF53474">
    <property type="entry name" value="alpha/beta-Hydrolases"/>
    <property type="match status" value="1"/>
</dbReference>
<proteinExistence type="inferred from homology"/>
<accession>A0A0S3R1W8</accession>
<dbReference type="AlphaFoldDB" id="A0A0S3R1W8"/>
<dbReference type="GO" id="GO:0006508">
    <property type="term" value="P:proteolysis"/>
    <property type="evidence" value="ECO:0007669"/>
    <property type="project" value="InterPro"/>
</dbReference>